<evidence type="ECO:0000256" key="1">
    <source>
        <dbReference type="ARBA" id="ARBA00022723"/>
    </source>
</evidence>
<accession>A0A376VTS6</accession>
<sequence length="52" mass="6077">MKISPSLMCMDLLKFKEQIEFIDSHADYFHIDIMDGHFVPNLTLSPFFVSQV</sequence>
<dbReference type="AlphaFoldDB" id="A0A376VTS6"/>
<dbReference type="Proteomes" id="UP000254495">
    <property type="component" value="Unassembled WGS sequence"/>
</dbReference>
<name>A0A376VTS6_ECOLX</name>
<protein>
    <submittedName>
        <fullName evidence="3">Allulose-6-phosphate 3-epimerase</fullName>
        <ecNumber evidence="3">5.1.3.-</ecNumber>
    </submittedName>
</protein>
<organism evidence="3 4">
    <name type="scientific">Escherichia coli</name>
    <dbReference type="NCBI Taxonomy" id="562"/>
    <lineage>
        <taxon>Bacteria</taxon>
        <taxon>Pseudomonadati</taxon>
        <taxon>Pseudomonadota</taxon>
        <taxon>Gammaproteobacteria</taxon>
        <taxon>Enterobacterales</taxon>
        <taxon>Enterobacteriaceae</taxon>
        <taxon>Escherichia</taxon>
    </lineage>
</organism>
<dbReference type="SUPFAM" id="SSF51366">
    <property type="entry name" value="Ribulose-phoshate binding barrel"/>
    <property type="match status" value="1"/>
</dbReference>
<gene>
    <name evidence="3" type="primary">yjcU_1</name>
    <name evidence="3" type="ORF">NCTC9077_05773</name>
</gene>
<dbReference type="GO" id="GO:0046872">
    <property type="term" value="F:metal ion binding"/>
    <property type="evidence" value="ECO:0007669"/>
    <property type="project" value="UniProtKB-KW"/>
</dbReference>
<dbReference type="Pfam" id="PF00834">
    <property type="entry name" value="Ribul_P_3_epim"/>
    <property type="match status" value="1"/>
</dbReference>
<keyword evidence="2 3" id="KW-0413">Isomerase</keyword>
<keyword evidence="1" id="KW-0479">Metal-binding</keyword>
<dbReference type="InterPro" id="IPR013785">
    <property type="entry name" value="Aldolase_TIM"/>
</dbReference>
<evidence type="ECO:0000313" key="3">
    <source>
        <dbReference type="EMBL" id="STJ13958.1"/>
    </source>
</evidence>
<evidence type="ECO:0000256" key="2">
    <source>
        <dbReference type="ARBA" id="ARBA00023235"/>
    </source>
</evidence>
<dbReference type="InterPro" id="IPR011060">
    <property type="entry name" value="RibuloseP-bd_barrel"/>
</dbReference>
<reference evidence="3 4" key="1">
    <citation type="submission" date="2018-06" db="EMBL/GenBank/DDBJ databases">
        <authorList>
            <consortium name="Pathogen Informatics"/>
            <person name="Doyle S."/>
        </authorList>
    </citation>
    <scope>NUCLEOTIDE SEQUENCE [LARGE SCALE GENOMIC DNA]</scope>
    <source>
        <strain evidence="3 4">NCTC9077</strain>
    </source>
</reference>
<dbReference type="GO" id="GO:0005975">
    <property type="term" value="P:carbohydrate metabolic process"/>
    <property type="evidence" value="ECO:0007669"/>
    <property type="project" value="InterPro"/>
</dbReference>
<evidence type="ECO:0000313" key="4">
    <source>
        <dbReference type="Proteomes" id="UP000254495"/>
    </source>
</evidence>
<dbReference type="GO" id="GO:0016857">
    <property type="term" value="F:racemase and epimerase activity, acting on carbohydrates and derivatives"/>
    <property type="evidence" value="ECO:0007669"/>
    <property type="project" value="InterPro"/>
</dbReference>
<proteinExistence type="predicted"/>
<dbReference type="Gene3D" id="3.20.20.70">
    <property type="entry name" value="Aldolase class I"/>
    <property type="match status" value="1"/>
</dbReference>
<dbReference type="EMBL" id="UGCU01000001">
    <property type="protein sequence ID" value="STJ13958.1"/>
    <property type="molecule type" value="Genomic_DNA"/>
</dbReference>
<dbReference type="EC" id="5.1.3.-" evidence="3"/>
<dbReference type="InterPro" id="IPR000056">
    <property type="entry name" value="Ribul_P_3_epim-like"/>
</dbReference>
<dbReference type="PROSITE" id="PS01085">
    <property type="entry name" value="RIBUL_P_3_EPIMER_1"/>
    <property type="match status" value="1"/>
</dbReference>
<dbReference type="PANTHER" id="PTHR11749">
    <property type="entry name" value="RIBULOSE-5-PHOSPHATE-3-EPIMERASE"/>
    <property type="match status" value="1"/>
</dbReference>